<sequence length="84" mass="9811">IKRKPVGENEFMDVCNFRLARSSYVVLYMIDLIVFYVIPLIIATVLYLLIWRILYLSRAMRKKRQLKGEKIAKEASGFTSPSKP</sequence>
<feature type="non-terminal residue" evidence="3">
    <location>
        <position position="1"/>
    </location>
</feature>
<dbReference type="GO" id="GO:0004997">
    <property type="term" value="F:thyrotropin-releasing hormone receptor activity"/>
    <property type="evidence" value="ECO:0007669"/>
    <property type="project" value="InterPro"/>
</dbReference>
<evidence type="ECO:0000313" key="3">
    <source>
        <dbReference type="EMBL" id="KAK0046403.1"/>
    </source>
</evidence>
<keyword evidence="2" id="KW-0812">Transmembrane</keyword>
<gene>
    <name evidence="3" type="ORF">Bpfe_024193</name>
</gene>
<evidence type="ECO:0000256" key="1">
    <source>
        <dbReference type="SAM" id="MobiDB-lite"/>
    </source>
</evidence>
<keyword evidence="2" id="KW-0472">Membrane</keyword>
<dbReference type="Gene3D" id="1.20.1070.10">
    <property type="entry name" value="Rhodopsin 7-helix transmembrane proteins"/>
    <property type="match status" value="1"/>
</dbReference>
<reference evidence="3" key="2">
    <citation type="submission" date="2023-04" db="EMBL/GenBank/DDBJ databases">
        <authorList>
            <person name="Bu L."/>
            <person name="Lu L."/>
            <person name="Laidemitt M.R."/>
            <person name="Zhang S.M."/>
            <person name="Mutuku M."/>
            <person name="Mkoji G."/>
            <person name="Steinauer M."/>
            <person name="Loker E.S."/>
        </authorList>
    </citation>
    <scope>NUCLEOTIDE SEQUENCE</scope>
    <source>
        <strain evidence="3">KasaAsao</strain>
        <tissue evidence="3">Whole Snail</tissue>
    </source>
</reference>
<keyword evidence="2" id="KW-1133">Transmembrane helix</keyword>
<reference evidence="3" key="1">
    <citation type="journal article" date="2023" name="PLoS Negl. Trop. Dis.">
        <title>A genome sequence for Biomphalaria pfeifferi, the major vector snail for the human-infecting parasite Schistosoma mansoni.</title>
        <authorList>
            <person name="Bu L."/>
            <person name="Lu L."/>
            <person name="Laidemitt M.R."/>
            <person name="Zhang S.M."/>
            <person name="Mutuku M."/>
            <person name="Mkoji G."/>
            <person name="Steinauer M."/>
            <person name="Loker E.S."/>
        </authorList>
    </citation>
    <scope>NUCLEOTIDE SEQUENCE</scope>
    <source>
        <strain evidence="3">KasaAsao</strain>
    </source>
</reference>
<accession>A0AAD8B2Y1</accession>
<keyword evidence="3" id="KW-0675">Receptor</keyword>
<feature type="region of interest" description="Disordered" evidence="1">
    <location>
        <begin position="64"/>
        <end position="84"/>
    </location>
</feature>
<dbReference type="EMBL" id="JASAOG010000166">
    <property type="protein sequence ID" value="KAK0046403.1"/>
    <property type="molecule type" value="Genomic_DNA"/>
</dbReference>
<protein>
    <submittedName>
        <fullName evidence="3">Thyrotropin-releasing hormone receptor</fullName>
    </submittedName>
</protein>
<dbReference type="GO" id="GO:0016020">
    <property type="term" value="C:membrane"/>
    <property type="evidence" value="ECO:0007669"/>
    <property type="project" value="InterPro"/>
</dbReference>
<feature type="transmembrane region" description="Helical" evidence="2">
    <location>
        <begin position="26"/>
        <end position="54"/>
    </location>
</feature>
<dbReference type="PANTHER" id="PTHR46061:SF3">
    <property type="entry name" value="THYROTROPIN-RELEASING HORMONE RECEPTOR"/>
    <property type="match status" value="1"/>
</dbReference>
<evidence type="ECO:0000313" key="4">
    <source>
        <dbReference type="Proteomes" id="UP001233172"/>
    </source>
</evidence>
<dbReference type="InterPro" id="IPR002120">
    <property type="entry name" value="TRH_rcpt_1"/>
</dbReference>
<comment type="caution">
    <text evidence="3">The sequence shown here is derived from an EMBL/GenBank/DDBJ whole genome shotgun (WGS) entry which is preliminary data.</text>
</comment>
<dbReference type="SUPFAM" id="SSF81321">
    <property type="entry name" value="Family A G protein-coupled receptor-like"/>
    <property type="match status" value="1"/>
</dbReference>
<dbReference type="AlphaFoldDB" id="A0AAD8B2Y1"/>
<organism evidence="3 4">
    <name type="scientific">Biomphalaria pfeifferi</name>
    <name type="common">Bloodfluke planorb</name>
    <name type="synonym">Freshwater snail</name>
    <dbReference type="NCBI Taxonomy" id="112525"/>
    <lineage>
        <taxon>Eukaryota</taxon>
        <taxon>Metazoa</taxon>
        <taxon>Spiralia</taxon>
        <taxon>Lophotrochozoa</taxon>
        <taxon>Mollusca</taxon>
        <taxon>Gastropoda</taxon>
        <taxon>Heterobranchia</taxon>
        <taxon>Euthyneura</taxon>
        <taxon>Panpulmonata</taxon>
        <taxon>Hygrophila</taxon>
        <taxon>Lymnaeoidea</taxon>
        <taxon>Planorbidae</taxon>
        <taxon>Biomphalaria</taxon>
    </lineage>
</organism>
<name>A0AAD8B2Y1_BIOPF</name>
<evidence type="ECO:0000256" key="2">
    <source>
        <dbReference type="SAM" id="Phobius"/>
    </source>
</evidence>
<proteinExistence type="predicted"/>
<dbReference type="PANTHER" id="PTHR46061">
    <property type="entry name" value="THYROTROPIN-RELEASING HORMONE RECEPTOR"/>
    <property type="match status" value="1"/>
</dbReference>
<keyword evidence="4" id="KW-1185">Reference proteome</keyword>
<dbReference type="Proteomes" id="UP001233172">
    <property type="component" value="Unassembled WGS sequence"/>
</dbReference>